<keyword evidence="6" id="KW-1003">Cell membrane</keyword>
<comment type="similarity">
    <text evidence="3">Belongs to the nicotinamide ribonucleoside (NR) uptake permease (TC 4.B.1) family.</text>
</comment>
<sequence length="197" mass="22834">MASMSALSGWEIVATLLGLGYILFAIRQSVWAWPCAFFSTLIYTLLFWQGQLPLQAVLNGYYLLMAIYGFWLWRQPVKSDNGIAVHRKSLGFHLLYLVTGFSLTFALGGFLESGDHSRFPYLDAGVMVFSVMNTYLMARKVLENWLYWLVINSAAIVLYWQSGFYFTIVMFVLYFGLAIVGYREWRQDWIQRQHSEP</sequence>
<evidence type="ECO:0000256" key="4">
    <source>
        <dbReference type="ARBA" id="ARBA00017522"/>
    </source>
</evidence>
<evidence type="ECO:0000256" key="10">
    <source>
        <dbReference type="SAM" id="Phobius"/>
    </source>
</evidence>
<organism evidence="11 12">
    <name type="scientific">Hydrogenovibrio thermophilus</name>
    <dbReference type="NCBI Taxonomy" id="265883"/>
    <lineage>
        <taxon>Bacteria</taxon>
        <taxon>Pseudomonadati</taxon>
        <taxon>Pseudomonadota</taxon>
        <taxon>Gammaproteobacteria</taxon>
        <taxon>Thiotrichales</taxon>
        <taxon>Piscirickettsiaceae</taxon>
        <taxon>Hydrogenovibrio</taxon>
    </lineage>
</organism>
<feature type="transmembrane region" description="Helical" evidence="10">
    <location>
        <begin position="31"/>
        <end position="48"/>
    </location>
</feature>
<evidence type="ECO:0000313" key="12">
    <source>
        <dbReference type="Proteomes" id="UP000285478"/>
    </source>
</evidence>
<accession>A0A410H6G6</accession>
<feature type="transmembrane region" description="Helical" evidence="10">
    <location>
        <begin position="94"/>
        <end position="113"/>
    </location>
</feature>
<dbReference type="PANTHER" id="PTHR36122:SF2">
    <property type="entry name" value="NICOTINAMIDE RIBOSIDE TRANSPORTER PNUC"/>
    <property type="match status" value="1"/>
</dbReference>
<feature type="transmembrane region" description="Helical" evidence="10">
    <location>
        <begin position="145"/>
        <end position="162"/>
    </location>
</feature>
<evidence type="ECO:0000313" key="11">
    <source>
        <dbReference type="EMBL" id="QAB16522.1"/>
    </source>
</evidence>
<feature type="transmembrane region" description="Helical" evidence="10">
    <location>
        <begin position="54"/>
        <end position="73"/>
    </location>
</feature>
<evidence type="ECO:0000256" key="5">
    <source>
        <dbReference type="ARBA" id="ARBA00022448"/>
    </source>
</evidence>
<keyword evidence="12" id="KW-1185">Reference proteome</keyword>
<reference evidence="11 12" key="1">
    <citation type="journal article" date="2018" name="Environ. Microbiol.">
        <title>Genomes of ubiquitous marine and hypersaline Hydrogenovibrio, Thiomicrorhabdus and Thiomicrospira spp. encode a diversity of mechanisms to sustain chemolithoautotrophy in heterogeneous environments.</title>
        <authorList>
            <person name="Scott K.M."/>
            <person name="Williams J."/>
            <person name="Porter C.M.B."/>
            <person name="Russel S."/>
            <person name="Harmer T.L."/>
            <person name="Paul J.H."/>
            <person name="Antonen K.M."/>
            <person name="Bridges M.K."/>
            <person name="Camper G.J."/>
            <person name="Campla C.K."/>
            <person name="Casella L.G."/>
            <person name="Chase E."/>
            <person name="Conrad J.W."/>
            <person name="Cruz M.C."/>
            <person name="Dunlap D.S."/>
            <person name="Duran L."/>
            <person name="Fahsbender E.M."/>
            <person name="Goldsmith D.B."/>
            <person name="Keeley R.F."/>
            <person name="Kondoff M.R."/>
            <person name="Kussy B.I."/>
            <person name="Lane M.K."/>
            <person name="Lawler S."/>
            <person name="Leigh B.A."/>
            <person name="Lewis C."/>
            <person name="Lostal L.M."/>
            <person name="Marking D."/>
            <person name="Mancera P.A."/>
            <person name="McClenthan E.C."/>
            <person name="McIntyre E.A."/>
            <person name="Mine J.A."/>
            <person name="Modi S."/>
            <person name="Moore B.D."/>
            <person name="Morgan W.A."/>
            <person name="Nelson K.M."/>
            <person name="Nguyen K.N."/>
            <person name="Ogburn N."/>
            <person name="Parrino D.G."/>
            <person name="Pedapudi A.D."/>
            <person name="Pelham R.P."/>
            <person name="Preece A.M."/>
            <person name="Rampersad E.A."/>
            <person name="Richardson J.C."/>
            <person name="Rodgers C.M."/>
            <person name="Schaffer B.L."/>
            <person name="Sheridan N.E."/>
            <person name="Solone M.R."/>
            <person name="Staley Z.R."/>
            <person name="Tabuchi M."/>
            <person name="Waide R.J."/>
            <person name="Wanjugi P.W."/>
            <person name="Young S."/>
            <person name="Clum A."/>
            <person name="Daum C."/>
            <person name="Huntemann M."/>
            <person name="Ivanova N."/>
            <person name="Kyrpides N."/>
            <person name="Mikhailova N."/>
            <person name="Palaniappan K."/>
            <person name="Pillay M."/>
            <person name="Reddy T.B.K."/>
            <person name="Shapiro N."/>
            <person name="Stamatis D."/>
            <person name="Varghese N."/>
            <person name="Woyke T."/>
            <person name="Boden R."/>
            <person name="Freyermuth S.K."/>
            <person name="Kerfeld C.A."/>
        </authorList>
    </citation>
    <scope>NUCLEOTIDE SEQUENCE [LARGE SCALE GENOMIC DNA]</scope>
    <source>
        <strain evidence="11 12">JR-2</strain>
    </source>
</reference>
<proteinExistence type="inferred from homology"/>
<evidence type="ECO:0000256" key="2">
    <source>
        <dbReference type="ARBA" id="ARBA00004651"/>
    </source>
</evidence>
<evidence type="ECO:0000256" key="9">
    <source>
        <dbReference type="ARBA" id="ARBA00023136"/>
    </source>
</evidence>
<keyword evidence="8 10" id="KW-1133">Transmembrane helix</keyword>
<keyword evidence="7 10" id="KW-0812">Transmembrane</keyword>
<dbReference type="InterPro" id="IPR006419">
    <property type="entry name" value="NMN_transpt_PnuC"/>
</dbReference>
<feature type="transmembrane region" description="Helical" evidence="10">
    <location>
        <begin position="6"/>
        <end position="24"/>
    </location>
</feature>
<keyword evidence="5" id="KW-0813">Transport</keyword>
<feature type="transmembrane region" description="Helical" evidence="10">
    <location>
        <begin position="168"/>
        <end position="185"/>
    </location>
</feature>
<dbReference type="GO" id="GO:0005886">
    <property type="term" value="C:plasma membrane"/>
    <property type="evidence" value="ECO:0007669"/>
    <property type="project" value="UniProtKB-SubCell"/>
</dbReference>
<dbReference type="NCBIfam" id="TIGR01528">
    <property type="entry name" value="NMN_trans_PnuC"/>
    <property type="match status" value="1"/>
</dbReference>
<comment type="subcellular location">
    <subcellularLocation>
        <location evidence="2">Cell membrane</location>
        <topology evidence="2">Multi-pass membrane protein</topology>
    </subcellularLocation>
</comment>
<dbReference type="EMBL" id="CP035033">
    <property type="protein sequence ID" value="QAB16522.1"/>
    <property type="molecule type" value="Genomic_DNA"/>
</dbReference>
<evidence type="ECO:0000256" key="8">
    <source>
        <dbReference type="ARBA" id="ARBA00022989"/>
    </source>
</evidence>
<dbReference type="KEGG" id="htr:EPV75_11445"/>
<evidence type="ECO:0000256" key="1">
    <source>
        <dbReference type="ARBA" id="ARBA00002672"/>
    </source>
</evidence>
<dbReference type="Pfam" id="PF04973">
    <property type="entry name" value="NMN_transporter"/>
    <property type="match status" value="1"/>
</dbReference>
<evidence type="ECO:0000256" key="3">
    <source>
        <dbReference type="ARBA" id="ARBA00006669"/>
    </source>
</evidence>
<evidence type="ECO:0000256" key="7">
    <source>
        <dbReference type="ARBA" id="ARBA00022692"/>
    </source>
</evidence>
<keyword evidence="9 10" id="KW-0472">Membrane</keyword>
<comment type="function">
    <text evidence="1">Required for nicotinamide riboside transport across the inner membrane.</text>
</comment>
<name>A0A410H6G6_9GAMM</name>
<dbReference type="AlphaFoldDB" id="A0A410H6G6"/>
<dbReference type="GO" id="GO:0034257">
    <property type="term" value="F:nicotinamide riboside transmembrane transporter activity"/>
    <property type="evidence" value="ECO:0007669"/>
    <property type="project" value="InterPro"/>
</dbReference>
<protein>
    <recommendedName>
        <fullName evidence="4">Nicotinamide riboside transporter PnuC</fullName>
    </recommendedName>
</protein>
<gene>
    <name evidence="11" type="ORF">EPV75_11445</name>
</gene>
<dbReference type="PANTHER" id="PTHR36122">
    <property type="entry name" value="NICOTINAMIDE RIBOSIDE TRANSPORTER PNUC"/>
    <property type="match status" value="1"/>
</dbReference>
<dbReference type="Proteomes" id="UP000285478">
    <property type="component" value="Chromosome"/>
</dbReference>
<evidence type="ECO:0000256" key="6">
    <source>
        <dbReference type="ARBA" id="ARBA00022475"/>
    </source>
</evidence>